<evidence type="ECO:0000313" key="8">
    <source>
        <dbReference type="EMBL" id="GAH87191.1"/>
    </source>
</evidence>
<dbReference type="EMBL" id="BARU01043991">
    <property type="protein sequence ID" value="GAH87191.1"/>
    <property type="molecule type" value="Genomic_DNA"/>
</dbReference>
<feature type="transmembrane region" description="Helical" evidence="7">
    <location>
        <begin position="81"/>
        <end position="103"/>
    </location>
</feature>
<proteinExistence type="predicted"/>
<dbReference type="PANTHER" id="PTHR43744:SF12">
    <property type="entry name" value="ABC TRANSPORTER PERMEASE PROTEIN MG189-RELATED"/>
    <property type="match status" value="1"/>
</dbReference>
<dbReference type="AlphaFoldDB" id="X1IXK2"/>
<evidence type="ECO:0000256" key="3">
    <source>
        <dbReference type="ARBA" id="ARBA00022475"/>
    </source>
</evidence>
<keyword evidence="4 7" id="KW-0812">Transmembrane</keyword>
<keyword evidence="2" id="KW-0813">Transport</keyword>
<dbReference type="Gene3D" id="1.10.3720.10">
    <property type="entry name" value="MetI-like"/>
    <property type="match status" value="1"/>
</dbReference>
<evidence type="ECO:0000256" key="6">
    <source>
        <dbReference type="ARBA" id="ARBA00023136"/>
    </source>
</evidence>
<evidence type="ECO:0008006" key="9">
    <source>
        <dbReference type="Google" id="ProtNLM"/>
    </source>
</evidence>
<accession>X1IXK2</accession>
<feature type="transmembrane region" description="Helical" evidence="7">
    <location>
        <begin position="12"/>
        <end position="36"/>
    </location>
</feature>
<organism evidence="8">
    <name type="scientific">marine sediment metagenome</name>
    <dbReference type="NCBI Taxonomy" id="412755"/>
    <lineage>
        <taxon>unclassified sequences</taxon>
        <taxon>metagenomes</taxon>
        <taxon>ecological metagenomes</taxon>
    </lineage>
</organism>
<comment type="subcellular location">
    <subcellularLocation>
        <location evidence="1">Cell membrane</location>
        <topology evidence="1">Multi-pass membrane protein</topology>
    </subcellularLocation>
</comment>
<evidence type="ECO:0000256" key="1">
    <source>
        <dbReference type="ARBA" id="ARBA00004651"/>
    </source>
</evidence>
<feature type="non-terminal residue" evidence="8">
    <location>
        <position position="106"/>
    </location>
</feature>
<dbReference type="PANTHER" id="PTHR43744">
    <property type="entry name" value="ABC TRANSPORTER PERMEASE PROTEIN MG189-RELATED-RELATED"/>
    <property type="match status" value="1"/>
</dbReference>
<evidence type="ECO:0000256" key="7">
    <source>
        <dbReference type="SAM" id="Phobius"/>
    </source>
</evidence>
<name>X1IXK2_9ZZZZ</name>
<sequence length="106" mass="12227">MAKVEKFRMRRNLANFICFLMLFVGATFMIGPFLWISLSALKRPIEIIHVPPTLLPEHPTLENFREVLKIIPFARYYMNSILVSVVVTLGALFFNSLGGYIFAKFK</sequence>
<keyword evidence="5 7" id="KW-1133">Transmembrane helix</keyword>
<keyword evidence="6 7" id="KW-0472">Membrane</keyword>
<dbReference type="InterPro" id="IPR035906">
    <property type="entry name" value="MetI-like_sf"/>
</dbReference>
<evidence type="ECO:0000256" key="5">
    <source>
        <dbReference type="ARBA" id="ARBA00022989"/>
    </source>
</evidence>
<gene>
    <name evidence="8" type="ORF">S03H2_67249</name>
</gene>
<protein>
    <recommendedName>
        <fullName evidence="9">ABC transmembrane type-1 domain-containing protein</fullName>
    </recommendedName>
</protein>
<reference evidence="8" key="1">
    <citation type="journal article" date="2014" name="Front. Microbiol.">
        <title>High frequency of phylogenetically diverse reductive dehalogenase-homologous genes in deep subseafloor sedimentary metagenomes.</title>
        <authorList>
            <person name="Kawai M."/>
            <person name="Futagami T."/>
            <person name="Toyoda A."/>
            <person name="Takaki Y."/>
            <person name="Nishi S."/>
            <person name="Hori S."/>
            <person name="Arai W."/>
            <person name="Tsubouchi T."/>
            <person name="Morono Y."/>
            <person name="Uchiyama I."/>
            <person name="Ito T."/>
            <person name="Fujiyama A."/>
            <person name="Inagaki F."/>
            <person name="Takami H."/>
        </authorList>
    </citation>
    <scope>NUCLEOTIDE SEQUENCE</scope>
    <source>
        <strain evidence="8">Expedition CK06-06</strain>
    </source>
</reference>
<dbReference type="GO" id="GO:0005886">
    <property type="term" value="C:plasma membrane"/>
    <property type="evidence" value="ECO:0007669"/>
    <property type="project" value="UniProtKB-SubCell"/>
</dbReference>
<evidence type="ECO:0000256" key="2">
    <source>
        <dbReference type="ARBA" id="ARBA00022448"/>
    </source>
</evidence>
<evidence type="ECO:0000256" key="4">
    <source>
        <dbReference type="ARBA" id="ARBA00022692"/>
    </source>
</evidence>
<comment type="caution">
    <text evidence="8">The sequence shown here is derived from an EMBL/GenBank/DDBJ whole genome shotgun (WGS) entry which is preliminary data.</text>
</comment>
<keyword evidence="3" id="KW-1003">Cell membrane</keyword>
<dbReference type="SUPFAM" id="SSF161098">
    <property type="entry name" value="MetI-like"/>
    <property type="match status" value="1"/>
</dbReference>